<protein>
    <submittedName>
        <fullName evidence="2">DUF2490 domain-containing protein</fullName>
    </submittedName>
</protein>
<evidence type="ECO:0000313" key="2">
    <source>
        <dbReference type="EMBL" id="UOR06381.1"/>
    </source>
</evidence>
<evidence type="ECO:0000256" key="1">
    <source>
        <dbReference type="SAM" id="SignalP"/>
    </source>
</evidence>
<keyword evidence="1" id="KW-0732">Signal</keyword>
<accession>A0A8T9SYB5</accession>
<dbReference type="AlphaFoldDB" id="A0A8T9SYB5"/>
<organism evidence="2 3">
    <name type="scientific">Hymenobacter aerilatus</name>
    <dbReference type="NCBI Taxonomy" id="2932251"/>
    <lineage>
        <taxon>Bacteria</taxon>
        <taxon>Pseudomonadati</taxon>
        <taxon>Bacteroidota</taxon>
        <taxon>Cytophagia</taxon>
        <taxon>Cytophagales</taxon>
        <taxon>Hymenobacteraceae</taxon>
        <taxon>Hymenobacter</taxon>
    </lineage>
</organism>
<keyword evidence="3" id="KW-1185">Reference proteome</keyword>
<feature type="signal peptide" evidence="1">
    <location>
        <begin position="1"/>
        <end position="23"/>
    </location>
</feature>
<gene>
    <name evidence="2" type="ORF">MUN82_04615</name>
</gene>
<evidence type="ECO:0000313" key="3">
    <source>
        <dbReference type="Proteomes" id="UP000829925"/>
    </source>
</evidence>
<sequence length="264" mass="30459">MKKHLLLGLHILCFMGLYHPLQAQTAVNPVQPWGSWGILTLVLPGTAEKKWGGFAEVQARTNAVFRQYFYHELKTGLSYDLDRNFTFTLAGGRYATADYKDLGAGPLNVEKRFWQQVIMSQFTHRVKLEHRYRVEERWFRFRDDSTSFRMRLRYRLNAFLPLNKPTITDKTVFLSAYDEIFLNPDGPTFERNRIYAGVGYQINAHLTVQAGWVNQANYNLPAFRQGQFIPQNTAAKNNVVLAMAYRLAHRSGGPVGERLPSQHD</sequence>
<dbReference type="Proteomes" id="UP000829925">
    <property type="component" value="Chromosome"/>
</dbReference>
<dbReference type="InterPro" id="IPR019619">
    <property type="entry name" value="DUF2490"/>
</dbReference>
<dbReference type="EMBL" id="CP095053">
    <property type="protein sequence ID" value="UOR06381.1"/>
    <property type="molecule type" value="Genomic_DNA"/>
</dbReference>
<proteinExistence type="predicted"/>
<feature type="chain" id="PRO_5035820012" evidence="1">
    <location>
        <begin position="24"/>
        <end position="264"/>
    </location>
</feature>
<dbReference type="RefSeq" id="WP_245095343.1">
    <property type="nucleotide sequence ID" value="NZ_CP095053.1"/>
</dbReference>
<name>A0A8T9SYB5_9BACT</name>
<dbReference type="KEGG" id="haei:MUN82_04615"/>
<dbReference type="Pfam" id="PF10677">
    <property type="entry name" value="DUF2490"/>
    <property type="match status" value="1"/>
</dbReference>
<reference evidence="2 3" key="1">
    <citation type="submission" date="2022-04" db="EMBL/GenBank/DDBJ databases">
        <title>Hymenobacter sp. isolated from the air.</title>
        <authorList>
            <person name="Won M."/>
            <person name="Lee C.-M."/>
            <person name="Woen H.-Y."/>
            <person name="Kwon S.-W."/>
        </authorList>
    </citation>
    <scope>NUCLEOTIDE SEQUENCE [LARGE SCALE GENOMIC DNA]</scope>
    <source>
        <strain evidence="3">5413 J-13</strain>
    </source>
</reference>